<reference evidence="1" key="1">
    <citation type="submission" date="2018-02" db="EMBL/GenBank/DDBJ databases">
        <title>Rhizophora mucronata_Transcriptome.</title>
        <authorList>
            <person name="Meera S.P."/>
            <person name="Sreeshan A."/>
            <person name="Augustine A."/>
        </authorList>
    </citation>
    <scope>NUCLEOTIDE SEQUENCE</scope>
    <source>
        <tissue evidence="1">Leaf</tissue>
    </source>
</reference>
<protein>
    <submittedName>
        <fullName evidence="1">Uncharacterized protein</fullName>
    </submittedName>
</protein>
<sequence>MFSLKVGFLSHFKWSWLEETFRNDFQFQSARFIQELLFSSSSI</sequence>
<dbReference type="EMBL" id="GGEC01015329">
    <property type="protein sequence ID" value="MBW95812.1"/>
    <property type="molecule type" value="Transcribed_RNA"/>
</dbReference>
<evidence type="ECO:0000313" key="1">
    <source>
        <dbReference type="EMBL" id="MBW95812.1"/>
    </source>
</evidence>
<dbReference type="AlphaFoldDB" id="A0A2P2JQS5"/>
<organism evidence="1">
    <name type="scientific">Rhizophora mucronata</name>
    <name type="common">Asiatic mangrove</name>
    <dbReference type="NCBI Taxonomy" id="61149"/>
    <lineage>
        <taxon>Eukaryota</taxon>
        <taxon>Viridiplantae</taxon>
        <taxon>Streptophyta</taxon>
        <taxon>Embryophyta</taxon>
        <taxon>Tracheophyta</taxon>
        <taxon>Spermatophyta</taxon>
        <taxon>Magnoliopsida</taxon>
        <taxon>eudicotyledons</taxon>
        <taxon>Gunneridae</taxon>
        <taxon>Pentapetalae</taxon>
        <taxon>rosids</taxon>
        <taxon>fabids</taxon>
        <taxon>Malpighiales</taxon>
        <taxon>Rhizophoraceae</taxon>
        <taxon>Rhizophora</taxon>
    </lineage>
</organism>
<name>A0A2P2JQS5_RHIMU</name>
<accession>A0A2P2JQS5</accession>
<proteinExistence type="predicted"/>